<evidence type="ECO:0000313" key="2">
    <source>
        <dbReference type="Proteomes" id="UP001295423"/>
    </source>
</evidence>
<dbReference type="Proteomes" id="UP001295423">
    <property type="component" value="Unassembled WGS sequence"/>
</dbReference>
<name>A0AAD2CLH8_9STRA</name>
<protein>
    <submittedName>
        <fullName evidence="1">Uncharacterized protein</fullName>
    </submittedName>
</protein>
<comment type="caution">
    <text evidence="1">The sequence shown here is derived from an EMBL/GenBank/DDBJ whole genome shotgun (WGS) entry which is preliminary data.</text>
</comment>
<dbReference type="AlphaFoldDB" id="A0AAD2CLH8"/>
<reference evidence="1" key="1">
    <citation type="submission" date="2023-08" db="EMBL/GenBank/DDBJ databases">
        <authorList>
            <person name="Audoor S."/>
            <person name="Bilcke G."/>
        </authorList>
    </citation>
    <scope>NUCLEOTIDE SEQUENCE</scope>
</reference>
<dbReference type="EMBL" id="CAKOGP040000713">
    <property type="protein sequence ID" value="CAJ1938413.1"/>
    <property type="molecule type" value="Genomic_DNA"/>
</dbReference>
<sequence length="428" mass="48512">MHQIYTTLCSSQCHLSRCPDGWGHCTFSWSRQRRWQSGEESLYEVDLDFDGSEEDAASGGDACYHSFLKFVFDGNKHSQLKGIVKGGGSNSGGGFTNGKMKEELVRKGLANENEYIHCPCTLHNDQTNLRNATESIFGEGGIEKRNVMQLLHALSDFQNDFSDKDLYLDLLEAAHRDKFPDKATVPKDLLRLMQEPIATRWKTIGMAARYIHKHFAVLVHFVRAVCDVKRTHSYRNKCGSNFLALANEPVIKCDLALLAGFDKIYFNHHMEFNHTTDKIIGRSGFLAPHHPVQYFLKVSELQELEEEVEKGALYINQTPKSAKLPSFWQAMRDCEGLVEIEAQIDCARKFLEVYKGSLHKHNKHFCNKLLFLGCFGEQPTATIVANYLIISSLGNDPSVEDLMEGQKRRSSLPCTTIKQLILRCLQIS</sequence>
<keyword evidence="2" id="KW-1185">Reference proteome</keyword>
<proteinExistence type="predicted"/>
<organism evidence="1 2">
    <name type="scientific">Cylindrotheca closterium</name>
    <dbReference type="NCBI Taxonomy" id="2856"/>
    <lineage>
        <taxon>Eukaryota</taxon>
        <taxon>Sar</taxon>
        <taxon>Stramenopiles</taxon>
        <taxon>Ochrophyta</taxon>
        <taxon>Bacillariophyta</taxon>
        <taxon>Bacillariophyceae</taxon>
        <taxon>Bacillariophycidae</taxon>
        <taxon>Bacillariales</taxon>
        <taxon>Bacillariaceae</taxon>
        <taxon>Cylindrotheca</taxon>
    </lineage>
</organism>
<gene>
    <name evidence="1" type="ORF">CYCCA115_LOCUS6120</name>
</gene>
<evidence type="ECO:0000313" key="1">
    <source>
        <dbReference type="EMBL" id="CAJ1938413.1"/>
    </source>
</evidence>
<accession>A0AAD2CLH8</accession>